<name>A0A1I3ZX72_9BACL</name>
<dbReference type="Proteomes" id="UP000198915">
    <property type="component" value="Unassembled WGS sequence"/>
</dbReference>
<dbReference type="Pfam" id="PF14350">
    <property type="entry name" value="Beta_protein"/>
    <property type="match status" value="1"/>
</dbReference>
<dbReference type="RefSeq" id="WP_092273125.1">
    <property type="nucleotide sequence ID" value="NZ_FORT01000014.1"/>
</dbReference>
<evidence type="ECO:0000313" key="1">
    <source>
        <dbReference type="EMBL" id="SFK48281.1"/>
    </source>
</evidence>
<evidence type="ECO:0000313" key="2">
    <source>
        <dbReference type="Proteomes" id="UP000198915"/>
    </source>
</evidence>
<reference evidence="2" key="1">
    <citation type="submission" date="2016-10" db="EMBL/GenBank/DDBJ databases">
        <authorList>
            <person name="Varghese N."/>
            <person name="Submissions S."/>
        </authorList>
    </citation>
    <scope>NUCLEOTIDE SEQUENCE [LARGE SCALE GENOMIC DNA]</scope>
    <source>
        <strain evidence="2">OK042</strain>
    </source>
</reference>
<dbReference type="AlphaFoldDB" id="A0A1I3ZX72"/>
<accession>A0A1I3ZX72</accession>
<organism evidence="1 2">
    <name type="scientific">Brevibacillus centrosporus</name>
    <dbReference type="NCBI Taxonomy" id="54910"/>
    <lineage>
        <taxon>Bacteria</taxon>
        <taxon>Bacillati</taxon>
        <taxon>Bacillota</taxon>
        <taxon>Bacilli</taxon>
        <taxon>Bacillales</taxon>
        <taxon>Paenibacillaceae</taxon>
        <taxon>Brevibacillus</taxon>
    </lineage>
</organism>
<dbReference type="EMBL" id="FORT01000014">
    <property type="protein sequence ID" value="SFK48281.1"/>
    <property type="molecule type" value="Genomic_DNA"/>
</dbReference>
<keyword evidence="2" id="KW-1185">Reference proteome</keyword>
<proteinExistence type="predicted"/>
<dbReference type="InterPro" id="IPR025683">
    <property type="entry name" value="Protein_beta"/>
</dbReference>
<gene>
    <name evidence="1" type="ORF">SAMN05518846_11427</name>
</gene>
<protein>
    <submittedName>
        <fullName evidence="1">Beta protein</fullName>
    </submittedName>
</protein>
<dbReference type="STRING" id="1884381.SAMN05518846_11427"/>
<sequence length="378" mass="42580">MFDYKHYVPVLKWKRGEQKALEFLAQPLKQNMTPLLEIPPISYGEDEDRTSKLGAQLNGIGKDVTQAWNFPTPVFIDCIQLEVDEQLSMSNGQHFLEYVIDDIESYGTKAIPVANLEHYDPFFDALKNVTNHYGRGFCLRVKRSDLNDLNTLTSHIDGLLTFMDLTPKDVDIVLNYDFMGGDTSSTAYSQLILNIIQFPHLTQWRTFSIIGTSMPAILRMKPNTLMGIERVEWNVYELIIKFKNGLGRIPTFGDYTISNPTYGEFDPSIMQVAATIRYTVRDKYLIFRGATTRGPGGFQQYISLAQDVVAHPGYSGAGYSYGDQYIFDCAHQQNGVGTGSHETWRRATVNHHLTFVIHELANLHGSSTSGSPVASIQP</sequence>